<dbReference type="InterPro" id="IPR011990">
    <property type="entry name" value="TPR-like_helical_dom_sf"/>
</dbReference>
<reference evidence="1 2" key="1">
    <citation type="journal article" date="2010" name="PLoS ONE">
        <title>Genome erosion in a nitrogen-fixing vertically transmitted endosymbiotic multicellular cyanobacterium.</title>
        <authorList>
            <person name="Ran L."/>
            <person name="Larsson J."/>
            <person name="Vigil-Stenman T."/>
            <person name="Nylander J.A."/>
            <person name="Ininbergs K."/>
            <person name="Zheng W.W."/>
            <person name="Lapidus A."/>
            <person name="Lowry S."/>
            <person name="Haselkorn R."/>
            <person name="Bergman B."/>
        </authorList>
    </citation>
    <scope>NUCLEOTIDE SEQUENCE [LARGE SCALE GENOMIC DNA]</scope>
    <source>
        <strain evidence="1 2">0708</strain>
    </source>
</reference>
<dbReference type="SUPFAM" id="SSF48452">
    <property type="entry name" value="TPR-like"/>
    <property type="match status" value="1"/>
</dbReference>
<protein>
    <submittedName>
        <fullName evidence="1">Uncharacterized protein</fullName>
    </submittedName>
</protein>
<dbReference type="PANTHER" id="PTHR47908:SF2">
    <property type="entry name" value="TETRATRICOPEPTIDE REPEAT (TPR)-LIKE SUPERFAMILY PROTEIN"/>
    <property type="match status" value="1"/>
</dbReference>
<dbReference type="eggNOG" id="COG4785">
    <property type="taxonomic scope" value="Bacteria"/>
</dbReference>
<dbReference type="RefSeq" id="WP_013191961.1">
    <property type="nucleotide sequence ID" value="NC_014248.1"/>
</dbReference>
<organism evidence="1 2">
    <name type="scientific">Nostoc azollae (strain 0708)</name>
    <name type="common">Anabaena azollae (strain 0708)</name>
    <dbReference type="NCBI Taxonomy" id="551115"/>
    <lineage>
        <taxon>Bacteria</taxon>
        <taxon>Bacillati</taxon>
        <taxon>Cyanobacteriota</taxon>
        <taxon>Cyanophyceae</taxon>
        <taxon>Nostocales</taxon>
        <taxon>Nostocaceae</taxon>
        <taxon>Trichormus</taxon>
    </lineage>
</organism>
<gene>
    <name evidence="1" type="ordered locus">Aazo_3240</name>
</gene>
<dbReference type="Gene3D" id="1.25.40.10">
    <property type="entry name" value="Tetratricopeptide repeat domain"/>
    <property type="match status" value="1"/>
</dbReference>
<name>D7E2C4_NOSA0</name>
<sequence length="185" mass="21697">MFFTNSSENQLQGCNETIRNQPNNANAYIRRVMVYFQLAKIQESIEDFHTAEKLDARLTPYLWQRGLYYYNAEIFAEGAKQFEIDLTVNAQDLEGTVWRYLYTSQLSSVTELRNYLLPVKNDPRKIMRSVYDFFSGIWTHNDVLNIGKSEGLKGNLYSHLYFGLYYESECNLELAQEYIMQAADN</sequence>
<dbReference type="OrthoDB" id="508824at2"/>
<dbReference type="AlphaFoldDB" id="D7E2C4"/>
<dbReference type="HOGENOM" id="CLU_081427_1_0_3"/>
<dbReference type="STRING" id="551115.Aazo_3240"/>
<keyword evidence="2" id="KW-1185">Reference proteome</keyword>
<dbReference type="Proteomes" id="UP000001511">
    <property type="component" value="Chromosome"/>
</dbReference>
<dbReference type="PANTHER" id="PTHR47908">
    <property type="match status" value="1"/>
</dbReference>
<proteinExistence type="predicted"/>
<accession>D7E2C4</accession>
<evidence type="ECO:0000313" key="1">
    <source>
        <dbReference type="EMBL" id="ADI64946.1"/>
    </source>
</evidence>
<evidence type="ECO:0000313" key="2">
    <source>
        <dbReference type="Proteomes" id="UP000001511"/>
    </source>
</evidence>
<dbReference type="EMBL" id="CP002059">
    <property type="protein sequence ID" value="ADI64946.1"/>
    <property type="molecule type" value="Genomic_DNA"/>
</dbReference>
<dbReference type="KEGG" id="naz:Aazo_3240"/>